<evidence type="ECO:0000259" key="5">
    <source>
        <dbReference type="PROSITE" id="PS51918"/>
    </source>
</evidence>
<dbReference type="Pfam" id="PF04055">
    <property type="entry name" value="Radical_SAM"/>
    <property type="match status" value="1"/>
</dbReference>
<gene>
    <name evidence="6" type="ORF">QJS10_CPB18g00517</name>
</gene>
<dbReference type="GO" id="GO:0004109">
    <property type="term" value="F:coproporphyrinogen oxidase activity"/>
    <property type="evidence" value="ECO:0007669"/>
    <property type="project" value="InterPro"/>
</dbReference>
<dbReference type="PROSITE" id="PS51918">
    <property type="entry name" value="RADICAL_SAM"/>
    <property type="match status" value="1"/>
</dbReference>
<dbReference type="InterPro" id="IPR058240">
    <property type="entry name" value="rSAM_sf"/>
</dbReference>
<dbReference type="GO" id="GO:0006779">
    <property type="term" value="P:porphyrin-containing compound biosynthetic process"/>
    <property type="evidence" value="ECO:0007669"/>
    <property type="project" value="InterPro"/>
</dbReference>
<dbReference type="SMART" id="SM00729">
    <property type="entry name" value="Elp3"/>
    <property type="match status" value="1"/>
</dbReference>
<dbReference type="GO" id="GO:0051539">
    <property type="term" value="F:4 iron, 4 sulfur cluster binding"/>
    <property type="evidence" value="ECO:0007669"/>
    <property type="project" value="InterPro"/>
</dbReference>
<sequence length="392" mass="43383">MGLGDCRCHFTPPTTTATTDDPRITSYVHLLLREISATPPASDPPLQTVFFGGGTPSLVPPRLVSSILDALRVKFGLSALPEVSIEMDPGTFGAEKLRELIGVGVNRVSLGVQAFQEDLLRSCGRAHGIREVEEAIEIVRSSGLENWSMDLISSLPHQTLGMWEESLRRAVDARPTHLSVYDLQVHSWGVPLPSETESACFYRTASEALSSAGYDHYEISSYCRDGFMCKHNLAYWQNRSFYAFGLGSASYVNGIRFSRPRSMREYTRYVEKLEGGALDRLENRAGDVRDRAMDVVMLSLRTAGGLDVRRLGREFGEGIALGVCEAFRPYVDSGHVVVMDDERRPLLPSGDDWRLSGEGENRREVAFIRLSDPDGFLLSNELISIAFGVISP</sequence>
<comment type="similarity">
    <text evidence="1">Belongs to the anaerobic coproporphyrinogen-III oxidase family. HemW subfamily.</text>
</comment>
<comment type="function">
    <text evidence="4">May be a heme chaperone, appears to bind heme. Homologous bacterial proteins do not have oxygen-independent coproporphyrinogen-III oxidase activity. Binds 1 [4Fe-4S] cluster. The cluster is coordinated with 3 cysteines and an exchangeable S-adenosyl-L-methionine.</text>
</comment>
<dbReference type="InterPro" id="IPR007197">
    <property type="entry name" value="rSAM"/>
</dbReference>
<dbReference type="NCBIfam" id="TIGR00539">
    <property type="entry name" value="hemN_rel"/>
    <property type="match status" value="1"/>
</dbReference>
<dbReference type="PANTHER" id="PTHR13932">
    <property type="entry name" value="COPROPORPHYRINIGEN III OXIDASE"/>
    <property type="match status" value="1"/>
</dbReference>
<keyword evidence="7" id="KW-1185">Reference proteome</keyword>
<evidence type="ECO:0000313" key="7">
    <source>
        <dbReference type="Proteomes" id="UP001180020"/>
    </source>
</evidence>
<protein>
    <recommendedName>
        <fullName evidence="2">Radical S-adenosyl methionine domain-containing protein 1, mitochondrial</fullName>
    </recommendedName>
    <alternativeName>
        <fullName evidence="3">Putative heme chaperone</fullName>
    </alternativeName>
</protein>
<evidence type="ECO:0000256" key="4">
    <source>
        <dbReference type="ARBA" id="ARBA00045130"/>
    </source>
</evidence>
<dbReference type="GO" id="GO:0005737">
    <property type="term" value="C:cytoplasm"/>
    <property type="evidence" value="ECO:0007669"/>
    <property type="project" value="InterPro"/>
</dbReference>
<reference evidence="6" key="1">
    <citation type="journal article" date="2023" name="Nat. Commun.">
        <title>Diploid and tetraploid genomes of Acorus and the evolution of monocots.</title>
        <authorList>
            <person name="Ma L."/>
            <person name="Liu K.W."/>
            <person name="Li Z."/>
            <person name="Hsiao Y.Y."/>
            <person name="Qi Y."/>
            <person name="Fu T."/>
            <person name="Tang G.D."/>
            <person name="Zhang D."/>
            <person name="Sun W.H."/>
            <person name="Liu D.K."/>
            <person name="Li Y."/>
            <person name="Chen G.Z."/>
            <person name="Liu X.D."/>
            <person name="Liao X.Y."/>
            <person name="Jiang Y.T."/>
            <person name="Yu X."/>
            <person name="Hao Y."/>
            <person name="Huang J."/>
            <person name="Zhao X.W."/>
            <person name="Ke S."/>
            <person name="Chen Y.Y."/>
            <person name="Wu W.L."/>
            <person name="Hsu J.L."/>
            <person name="Lin Y.F."/>
            <person name="Huang M.D."/>
            <person name="Li C.Y."/>
            <person name="Huang L."/>
            <person name="Wang Z.W."/>
            <person name="Zhao X."/>
            <person name="Zhong W.Y."/>
            <person name="Peng D.H."/>
            <person name="Ahmad S."/>
            <person name="Lan S."/>
            <person name="Zhang J.S."/>
            <person name="Tsai W.C."/>
            <person name="Van de Peer Y."/>
            <person name="Liu Z.J."/>
        </authorList>
    </citation>
    <scope>NUCLEOTIDE SEQUENCE</scope>
    <source>
        <strain evidence="6">CP</strain>
    </source>
</reference>
<comment type="caution">
    <text evidence="6">The sequence shown here is derived from an EMBL/GenBank/DDBJ whole genome shotgun (WGS) entry which is preliminary data.</text>
</comment>
<evidence type="ECO:0000256" key="2">
    <source>
        <dbReference type="ARBA" id="ARBA00014678"/>
    </source>
</evidence>
<evidence type="ECO:0000313" key="6">
    <source>
        <dbReference type="EMBL" id="KAK1289743.1"/>
    </source>
</evidence>
<name>A0AAV9CNE6_ACOCL</name>
<evidence type="ECO:0000256" key="1">
    <source>
        <dbReference type="ARBA" id="ARBA00006100"/>
    </source>
</evidence>
<dbReference type="InterPro" id="IPR006638">
    <property type="entry name" value="Elp3/MiaA/NifB-like_rSAM"/>
</dbReference>
<dbReference type="InterPro" id="IPR034505">
    <property type="entry name" value="Coproporphyrinogen-III_oxidase"/>
</dbReference>
<accession>A0AAV9CNE6</accession>
<proteinExistence type="inferred from homology"/>
<organism evidence="6 7">
    <name type="scientific">Acorus calamus</name>
    <name type="common">Sweet flag</name>
    <dbReference type="NCBI Taxonomy" id="4465"/>
    <lineage>
        <taxon>Eukaryota</taxon>
        <taxon>Viridiplantae</taxon>
        <taxon>Streptophyta</taxon>
        <taxon>Embryophyta</taxon>
        <taxon>Tracheophyta</taxon>
        <taxon>Spermatophyta</taxon>
        <taxon>Magnoliopsida</taxon>
        <taxon>Liliopsida</taxon>
        <taxon>Acoraceae</taxon>
        <taxon>Acorus</taxon>
    </lineage>
</organism>
<dbReference type="SUPFAM" id="SSF102114">
    <property type="entry name" value="Radical SAM enzymes"/>
    <property type="match status" value="1"/>
</dbReference>
<dbReference type="AlphaFoldDB" id="A0AAV9CNE6"/>
<reference evidence="6" key="2">
    <citation type="submission" date="2023-06" db="EMBL/GenBank/DDBJ databases">
        <authorList>
            <person name="Ma L."/>
            <person name="Liu K.-W."/>
            <person name="Li Z."/>
            <person name="Hsiao Y.-Y."/>
            <person name="Qi Y."/>
            <person name="Fu T."/>
            <person name="Tang G."/>
            <person name="Zhang D."/>
            <person name="Sun W.-H."/>
            <person name="Liu D.-K."/>
            <person name="Li Y."/>
            <person name="Chen G.-Z."/>
            <person name="Liu X.-D."/>
            <person name="Liao X.-Y."/>
            <person name="Jiang Y.-T."/>
            <person name="Yu X."/>
            <person name="Hao Y."/>
            <person name="Huang J."/>
            <person name="Zhao X.-W."/>
            <person name="Ke S."/>
            <person name="Chen Y.-Y."/>
            <person name="Wu W.-L."/>
            <person name="Hsu J.-L."/>
            <person name="Lin Y.-F."/>
            <person name="Huang M.-D."/>
            <person name="Li C.-Y."/>
            <person name="Huang L."/>
            <person name="Wang Z.-W."/>
            <person name="Zhao X."/>
            <person name="Zhong W.-Y."/>
            <person name="Peng D.-H."/>
            <person name="Ahmad S."/>
            <person name="Lan S."/>
            <person name="Zhang J.-S."/>
            <person name="Tsai W.-C."/>
            <person name="Van De Peer Y."/>
            <person name="Liu Z.-J."/>
        </authorList>
    </citation>
    <scope>NUCLEOTIDE SEQUENCE</scope>
    <source>
        <strain evidence="6">CP</strain>
        <tissue evidence="6">Leaves</tissue>
    </source>
</reference>
<dbReference type="PANTHER" id="PTHR13932:SF5">
    <property type="entry name" value="RADICAL S-ADENOSYL METHIONINE DOMAIN-CONTAINING PROTEIN 1, MITOCHONDRIAL"/>
    <property type="match status" value="1"/>
</dbReference>
<feature type="domain" description="Radical SAM core" evidence="5">
    <location>
        <begin position="1"/>
        <end position="215"/>
    </location>
</feature>
<dbReference type="InterPro" id="IPR004559">
    <property type="entry name" value="HemW-like"/>
</dbReference>
<dbReference type="EMBL" id="JAUJYO010000018">
    <property type="protein sequence ID" value="KAK1289743.1"/>
    <property type="molecule type" value="Genomic_DNA"/>
</dbReference>
<dbReference type="Proteomes" id="UP001180020">
    <property type="component" value="Unassembled WGS sequence"/>
</dbReference>
<evidence type="ECO:0000256" key="3">
    <source>
        <dbReference type="ARBA" id="ARBA00033094"/>
    </source>
</evidence>